<dbReference type="Gene3D" id="3.40.50.10140">
    <property type="entry name" value="Toll/interleukin-1 receptor homology (TIR) domain"/>
    <property type="match status" value="1"/>
</dbReference>
<dbReference type="SUPFAM" id="SSF52200">
    <property type="entry name" value="Toll/Interleukin receptor TIR domain"/>
    <property type="match status" value="1"/>
</dbReference>
<accession>A0A4W5R420</accession>
<feature type="transmembrane region" description="Helical" evidence="6">
    <location>
        <begin position="434"/>
        <end position="457"/>
    </location>
</feature>
<dbReference type="GO" id="GO:0006954">
    <property type="term" value="P:inflammatory response"/>
    <property type="evidence" value="ECO:0007669"/>
    <property type="project" value="TreeGrafter"/>
</dbReference>
<evidence type="ECO:0000256" key="5">
    <source>
        <dbReference type="ARBA" id="ARBA00023136"/>
    </source>
</evidence>
<name>A0A4W5R420_9TELE</name>
<feature type="chain" id="PRO_5021419338" evidence="7">
    <location>
        <begin position="21"/>
        <end position="585"/>
    </location>
</feature>
<reference evidence="9" key="2">
    <citation type="submission" date="2025-08" db="UniProtKB">
        <authorList>
            <consortium name="Ensembl"/>
        </authorList>
    </citation>
    <scope>IDENTIFICATION</scope>
</reference>
<dbReference type="Pfam" id="PF01582">
    <property type="entry name" value="TIR"/>
    <property type="match status" value="1"/>
</dbReference>
<comment type="subcellular location">
    <subcellularLocation>
        <location evidence="1">Membrane</location>
        <topology evidence="1">Single-pass membrane protein</topology>
    </subcellularLocation>
</comment>
<evidence type="ECO:0000256" key="7">
    <source>
        <dbReference type="SAM" id="SignalP"/>
    </source>
</evidence>
<dbReference type="Proteomes" id="UP000314982">
    <property type="component" value="Unassembled WGS sequence"/>
</dbReference>
<dbReference type="Gene3D" id="3.80.10.10">
    <property type="entry name" value="Ribonuclease Inhibitor"/>
    <property type="match status" value="2"/>
</dbReference>
<organism evidence="9 10">
    <name type="scientific">Hucho hucho</name>
    <name type="common">huchen</name>
    <dbReference type="NCBI Taxonomy" id="62062"/>
    <lineage>
        <taxon>Eukaryota</taxon>
        <taxon>Metazoa</taxon>
        <taxon>Chordata</taxon>
        <taxon>Craniata</taxon>
        <taxon>Vertebrata</taxon>
        <taxon>Euteleostomi</taxon>
        <taxon>Actinopterygii</taxon>
        <taxon>Neopterygii</taxon>
        <taxon>Teleostei</taxon>
        <taxon>Protacanthopterygii</taxon>
        <taxon>Salmoniformes</taxon>
        <taxon>Salmonidae</taxon>
        <taxon>Salmoninae</taxon>
        <taxon>Hucho</taxon>
    </lineage>
</organism>
<dbReference type="AlphaFoldDB" id="A0A4W5R420"/>
<evidence type="ECO:0000259" key="8">
    <source>
        <dbReference type="PROSITE" id="PS50104"/>
    </source>
</evidence>
<dbReference type="PANTHER" id="PTHR24365:SF525">
    <property type="entry name" value="TOLL-LIKE RECEPTOR 5"/>
    <property type="match status" value="1"/>
</dbReference>
<keyword evidence="2 6" id="KW-0812">Transmembrane</keyword>
<dbReference type="InterPro" id="IPR035897">
    <property type="entry name" value="Toll_tir_struct_dom_sf"/>
</dbReference>
<dbReference type="SUPFAM" id="SSF52058">
    <property type="entry name" value="L domain-like"/>
    <property type="match status" value="1"/>
</dbReference>
<dbReference type="InterPro" id="IPR032675">
    <property type="entry name" value="LRR_dom_sf"/>
</dbReference>
<dbReference type="GO" id="GO:0038023">
    <property type="term" value="F:signaling receptor activity"/>
    <property type="evidence" value="ECO:0007669"/>
    <property type="project" value="TreeGrafter"/>
</dbReference>
<keyword evidence="4 6" id="KW-1133">Transmembrane helix</keyword>
<keyword evidence="5 6" id="KW-0472">Membrane</keyword>
<dbReference type="GeneTree" id="ENSGT00940000162464"/>
<sequence length="585" mass="66913">MMRNLILLAIFGVYLLVVKYTPRCPLYGSIAACTSQSLHQVPPLPPYITLVYMSGNYISEINETSFSGLEGLKELDLSWQRVNGLIIRTNTFQRLANFPKLGLVGLHPFWESKMMKGIQPALFFVKTTDFQELHVTLNKMKSICENDLLGFQSKHFQLLDLSSIQLNSMTQRGLDWNICRNPLRNMSMEILDLSSNGFNVDKVKLFFNAIRGTKIHHLILEHSTMGKSFCFSNVKDPDRQTVEGFKNSGVKILYLSKCFIFTLQYAVFSPLREVQDITIAQNKINKIDRGEKLYSGPRWMYILFYVCMFLKILATFELPAGSPDGIFKGLISLVEMDLHFNFLTYLQPDIFPETLKTLDLLQFLASPDPAAFHSLSWINLYRNRFHCDCGLEDFLMWLNGTNVTFPDPGMDEFSWDFPSNLHGNDEGLVQELRLSVFICSALISVGTIVLACLRGFLFKVYKKVIARILEGPRKDPPADGPQYDAYVCFDVYKWVETALLKKLDFQLSERNILRCCFEARDFIPGEDHLSNIRDAIWGSRKTVGIVSKEFLKDGLCLEAFTLAPSKMLEELRDYLIMVIVGKVPH</sequence>
<reference evidence="10" key="1">
    <citation type="submission" date="2018-06" db="EMBL/GenBank/DDBJ databases">
        <title>Genome assembly of Danube salmon.</title>
        <authorList>
            <person name="Macqueen D.J."/>
            <person name="Gundappa M.K."/>
        </authorList>
    </citation>
    <scope>NUCLEOTIDE SEQUENCE [LARGE SCALE GENOMIC DNA]</scope>
</reference>
<evidence type="ECO:0000313" key="9">
    <source>
        <dbReference type="Ensembl" id="ENSHHUP00000080673.1"/>
    </source>
</evidence>
<reference evidence="9" key="3">
    <citation type="submission" date="2025-09" db="UniProtKB">
        <authorList>
            <consortium name="Ensembl"/>
        </authorList>
    </citation>
    <scope>IDENTIFICATION</scope>
</reference>
<evidence type="ECO:0000256" key="4">
    <source>
        <dbReference type="ARBA" id="ARBA00022989"/>
    </source>
</evidence>
<evidence type="ECO:0000256" key="6">
    <source>
        <dbReference type="SAM" id="Phobius"/>
    </source>
</evidence>
<dbReference type="PANTHER" id="PTHR24365">
    <property type="entry name" value="TOLL-LIKE RECEPTOR"/>
    <property type="match status" value="1"/>
</dbReference>
<dbReference type="Ensembl" id="ENSHHUT00000083251.1">
    <property type="protein sequence ID" value="ENSHHUP00000080673.1"/>
    <property type="gene ID" value="ENSHHUG00000046794.1"/>
</dbReference>
<protein>
    <submittedName>
        <fullName evidence="9">Toll like receptor 5</fullName>
    </submittedName>
</protein>
<dbReference type="GO" id="GO:0005886">
    <property type="term" value="C:plasma membrane"/>
    <property type="evidence" value="ECO:0007669"/>
    <property type="project" value="TreeGrafter"/>
</dbReference>
<feature type="signal peptide" evidence="7">
    <location>
        <begin position="1"/>
        <end position="20"/>
    </location>
</feature>
<evidence type="ECO:0000256" key="1">
    <source>
        <dbReference type="ARBA" id="ARBA00004167"/>
    </source>
</evidence>
<dbReference type="GO" id="GO:0002224">
    <property type="term" value="P:toll-like receptor signaling pathway"/>
    <property type="evidence" value="ECO:0007669"/>
    <property type="project" value="TreeGrafter"/>
</dbReference>
<keyword evidence="3 7" id="KW-0732">Signal</keyword>
<evidence type="ECO:0000256" key="2">
    <source>
        <dbReference type="ARBA" id="ARBA00022692"/>
    </source>
</evidence>
<evidence type="ECO:0000256" key="3">
    <source>
        <dbReference type="ARBA" id="ARBA00022729"/>
    </source>
</evidence>
<dbReference type="PROSITE" id="PS50104">
    <property type="entry name" value="TIR"/>
    <property type="match status" value="1"/>
</dbReference>
<feature type="domain" description="TIR" evidence="8">
    <location>
        <begin position="481"/>
        <end position="585"/>
    </location>
</feature>
<dbReference type="InterPro" id="IPR000157">
    <property type="entry name" value="TIR_dom"/>
</dbReference>
<evidence type="ECO:0000313" key="10">
    <source>
        <dbReference type="Proteomes" id="UP000314982"/>
    </source>
</evidence>
<keyword evidence="10" id="KW-1185">Reference proteome</keyword>
<proteinExistence type="predicted"/>